<evidence type="ECO:0000256" key="1">
    <source>
        <dbReference type="SAM" id="MobiDB-lite"/>
    </source>
</evidence>
<gene>
    <name evidence="3" type="ORF">DI536_03365</name>
</gene>
<dbReference type="Proteomes" id="UP000249061">
    <property type="component" value="Unassembled WGS sequence"/>
</dbReference>
<dbReference type="SMART" id="SM00834">
    <property type="entry name" value="CxxC_CXXC_SSSS"/>
    <property type="match status" value="1"/>
</dbReference>
<dbReference type="Gene3D" id="2.20.28.30">
    <property type="entry name" value="RNA polymerase ii, chain L"/>
    <property type="match status" value="1"/>
</dbReference>
<organism evidence="3 4">
    <name type="scientific">Archangium gephyra</name>
    <dbReference type="NCBI Taxonomy" id="48"/>
    <lineage>
        <taxon>Bacteria</taxon>
        <taxon>Pseudomonadati</taxon>
        <taxon>Myxococcota</taxon>
        <taxon>Myxococcia</taxon>
        <taxon>Myxococcales</taxon>
        <taxon>Cystobacterineae</taxon>
        <taxon>Archangiaceae</taxon>
        <taxon>Archangium</taxon>
    </lineage>
</organism>
<dbReference type="EMBL" id="QFQP01000002">
    <property type="protein sequence ID" value="PZR17375.1"/>
    <property type="molecule type" value="Genomic_DNA"/>
</dbReference>
<dbReference type="Pfam" id="PF09723">
    <property type="entry name" value="Zn_ribbon_8"/>
    <property type="match status" value="1"/>
</dbReference>
<sequence>MPIYEYRCQKCGKELEVMHKVSDPAPAMCPECKAEGSLERLVSRTSFQLKGGGWYSDLYSSSKKSESSSGSSSSSSSSSSSASSAPSTSSSTGSTGSSSSGNSST</sequence>
<comment type="caution">
    <text evidence="3">The sequence shown here is derived from an EMBL/GenBank/DDBJ whole genome shotgun (WGS) entry which is preliminary data.</text>
</comment>
<evidence type="ECO:0000259" key="2">
    <source>
        <dbReference type="SMART" id="SM00834"/>
    </source>
</evidence>
<reference evidence="3 4" key="1">
    <citation type="submission" date="2017-08" db="EMBL/GenBank/DDBJ databases">
        <title>Infants hospitalized years apart are colonized by the same room-sourced microbial strains.</title>
        <authorList>
            <person name="Brooks B."/>
            <person name="Olm M.R."/>
            <person name="Firek B.A."/>
            <person name="Baker R."/>
            <person name="Thomas B.C."/>
            <person name="Morowitz M.J."/>
            <person name="Banfield J.F."/>
        </authorList>
    </citation>
    <scope>NUCLEOTIDE SEQUENCE [LARGE SCALE GENOMIC DNA]</scope>
    <source>
        <strain evidence="3">S2_003_000_R2_14</strain>
    </source>
</reference>
<dbReference type="PANTHER" id="PTHR34404:SF2">
    <property type="entry name" value="CONSERVED SERINE RICH PROTEIN"/>
    <property type="match status" value="1"/>
</dbReference>
<evidence type="ECO:0000313" key="4">
    <source>
        <dbReference type="Proteomes" id="UP000249061"/>
    </source>
</evidence>
<dbReference type="InterPro" id="IPR013429">
    <property type="entry name" value="Regulatory_FmdB_Zinc_ribbon"/>
</dbReference>
<proteinExistence type="predicted"/>
<protein>
    <submittedName>
        <fullName evidence="3">FmdB family transcriptional regulator</fullName>
    </submittedName>
</protein>
<accession>A0A2W5U1B9</accession>
<dbReference type="NCBIfam" id="TIGR02605">
    <property type="entry name" value="CxxC_CxxC_SSSS"/>
    <property type="match status" value="1"/>
</dbReference>
<name>A0A2W5U1B9_9BACT</name>
<feature type="compositionally biased region" description="Low complexity" evidence="1">
    <location>
        <begin position="67"/>
        <end position="105"/>
    </location>
</feature>
<feature type="region of interest" description="Disordered" evidence="1">
    <location>
        <begin position="51"/>
        <end position="105"/>
    </location>
</feature>
<dbReference type="AlphaFoldDB" id="A0A2W5U1B9"/>
<evidence type="ECO:0000313" key="3">
    <source>
        <dbReference type="EMBL" id="PZR17375.1"/>
    </source>
</evidence>
<dbReference type="PANTHER" id="PTHR34404">
    <property type="entry name" value="REGULATORY PROTEIN, FMDB FAMILY"/>
    <property type="match status" value="1"/>
</dbReference>
<feature type="domain" description="Putative regulatory protein FmdB zinc ribbon" evidence="2">
    <location>
        <begin position="1"/>
        <end position="43"/>
    </location>
</feature>